<organism evidence="2 3">
    <name type="scientific">Malus domestica</name>
    <name type="common">Apple</name>
    <name type="synonym">Pyrus malus</name>
    <dbReference type="NCBI Taxonomy" id="3750"/>
    <lineage>
        <taxon>Eukaryota</taxon>
        <taxon>Viridiplantae</taxon>
        <taxon>Streptophyta</taxon>
        <taxon>Embryophyta</taxon>
        <taxon>Tracheophyta</taxon>
        <taxon>Spermatophyta</taxon>
        <taxon>Magnoliopsida</taxon>
        <taxon>eudicotyledons</taxon>
        <taxon>Gunneridae</taxon>
        <taxon>Pentapetalae</taxon>
        <taxon>rosids</taxon>
        <taxon>fabids</taxon>
        <taxon>Rosales</taxon>
        <taxon>Rosaceae</taxon>
        <taxon>Amygdaloideae</taxon>
        <taxon>Maleae</taxon>
        <taxon>Malus</taxon>
    </lineage>
</organism>
<feature type="compositionally biased region" description="Basic and acidic residues" evidence="1">
    <location>
        <begin position="92"/>
        <end position="106"/>
    </location>
</feature>
<accession>A0A498K839</accession>
<reference evidence="2 3" key="1">
    <citation type="submission" date="2018-10" db="EMBL/GenBank/DDBJ databases">
        <title>A high-quality apple genome assembly.</title>
        <authorList>
            <person name="Hu J."/>
        </authorList>
    </citation>
    <scope>NUCLEOTIDE SEQUENCE [LARGE SCALE GENOMIC DNA]</scope>
    <source>
        <strain evidence="3">cv. HFTH1</strain>
        <tissue evidence="2">Young leaf</tissue>
    </source>
</reference>
<evidence type="ECO:0000313" key="3">
    <source>
        <dbReference type="Proteomes" id="UP000290289"/>
    </source>
</evidence>
<comment type="caution">
    <text evidence="2">The sequence shown here is derived from an EMBL/GenBank/DDBJ whole genome shotgun (WGS) entry which is preliminary data.</text>
</comment>
<sequence>MNYYYDQHHVYVWNEAFRIEEVEEECSPNVYKLANGASVDFCLEVVSDEDNTSDEDNRRVVDMKAESCGICLLYAEDAEKFKFDRVFMSREPKVEEETRQDDDSKGGRSSYESEASVSSYGSKYEFGTA</sequence>
<name>A0A498K839_MALDO</name>
<dbReference type="EMBL" id="RDQH01000330">
    <property type="protein sequence ID" value="RXI01803.1"/>
    <property type="molecule type" value="Genomic_DNA"/>
</dbReference>
<feature type="compositionally biased region" description="Low complexity" evidence="1">
    <location>
        <begin position="109"/>
        <end position="122"/>
    </location>
</feature>
<keyword evidence="3" id="KW-1185">Reference proteome</keyword>
<protein>
    <submittedName>
        <fullName evidence="2">Uncharacterized protein</fullName>
    </submittedName>
</protein>
<evidence type="ECO:0000313" key="2">
    <source>
        <dbReference type="EMBL" id="RXI01803.1"/>
    </source>
</evidence>
<dbReference type="Proteomes" id="UP000290289">
    <property type="component" value="Chromosome 4"/>
</dbReference>
<evidence type="ECO:0000256" key="1">
    <source>
        <dbReference type="SAM" id="MobiDB-lite"/>
    </source>
</evidence>
<gene>
    <name evidence="2" type="ORF">DVH24_015152</name>
</gene>
<feature type="region of interest" description="Disordered" evidence="1">
    <location>
        <begin position="92"/>
        <end position="129"/>
    </location>
</feature>
<proteinExistence type="predicted"/>
<dbReference type="AlphaFoldDB" id="A0A498K839"/>